<reference evidence="7 8" key="1">
    <citation type="journal article" date="2015" name="Genome Announc.">
        <title>Expanding the biotechnology potential of lactobacilli through comparative genomics of 213 strains and associated genera.</title>
        <authorList>
            <person name="Sun Z."/>
            <person name="Harris H.M."/>
            <person name="McCann A."/>
            <person name="Guo C."/>
            <person name="Argimon S."/>
            <person name="Zhang W."/>
            <person name="Yang X."/>
            <person name="Jeffery I.B."/>
            <person name="Cooney J.C."/>
            <person name="Kagawa T.F."/>
            <person name="Liu W."/>
            <person name="Song Y."/>
            <person name="Salvetti E."/>
            <person name="Wrobel A."/>
            <person name="Rasinkangas P."/>
            <person name="Parkhill J."/>
            <person name="Rea M.C."/>
            <person name="O'Sullivan O."/>
            <person name="Ritari J."/>
            <person name="Douillard F.P."/>
            <person name="Paul Ross R."/>
            <person name="Yang R."/>
            <person name="Briner A.E."/>
            <person name="Felis G.E."/>
            <person name="de Vos W.M."/>
            <person name="Barrangou R."/>
            <person name="Klaenhammer T.R."/>
            <person name="Caufield P.W."/>
            <person name="Cui Y."/>
            <person name="Zhang H."/>
            <person name="O'Toole P.W."/>
        </authorList>
    </citation>
    <scope>NUCLEOTIDE SEQUENCE [LARGE SCALE GENOMIC DNA]</scope>
    <source>
        <strain evidence="7 8">DSM 13345</strain>
    </source>
</reference>
<dbReference type="GO" id="GO:0005525">
    <property type="term" value="F:GTP binding"/>
    <property type="evidence" value="ECO:0007669"/>
    <property type="project" value="UniProtKB-KW"/>
</dbReference>
<evidence type="ECO:0000313" key="7">
    <source>
        <dbReference type="EMBL" id="KRL24921.1"/>
    </source>
</evidence>
<evidence type="ECO:0000256" key="5">
    <source>
        <dbReference type="ARBA" id="ARBA00023136"/>
    </source>
</evidence>
<protein>
    <recommendedName>
        <fullName evidence="6">Dynamin N-terminal domain-containing protein</fullName>
    </recommendedName>
</protein>
<dbReference type="InterPro" id="IPR027094">
    <property type="entry name" value="Mitofusin_fam"/>
</dbReference>
<sequence length="723" mass="82782">MQSKINEFLNVIQNATEIVNKGKGLVDNDYLYAFSNSGQQLAKNVEQVMAHDRSIHIGIVGRVKAGKSSFLNALLFDGEPLLPKAATPMTAGLTRIVYAEKPYAKVVYYDSKDWSDIQKQATEYDSELDRRLVEEKKRAKRRVSEEVLRNRVAGKMPDSLKACKELVSKANSTPSIEQRIGSSEEIKVEDLKDYVGSHGQYSPIVKNVELGVDKPVLKDMVVVDTPGLGDPIISRSKETKDFLSSCDLVILLSTASQFMGNEDMQLLSETLPSEGIENVAFVASKFDLAMLDDRNNQKQQLKNVFTATRVELEETLEQQIDSRSQTTRQFGRIATKYRNGETQLHFISAQLLNAAQKKANGQKFNEEEQKTIDLMKERFIGMNDDEASLRDLSGIDYFYKEEFEPIREKKEKIIQEHQNNYIKDHCIDFIKQLNTIHDEAASNLNQLEELSIKNSQQKIKLIQEAAIRMRSQLEDVFEQANHDISIRLREISSEIRGVSSNYNDIDVSTKKKVEHHTEGHLWWKNNYDTVSQYSTASVSDVVRNIGQYVDESDRLIIQNMNNAFDINDIKQKVQRIVKDTFENSDVDFNVDDVVRPVKLMLEQLTLPPFKTVDSKKYQKEISDSFYSATVTDDEIATLKVKQLEVMEEIKSDIVDKLSEIESQVSRLMKEKAVSFADDIEKHLVRSQKMLQSNLNNKQANIERYKEYLQQLKDAKSIFQNFEV</sequence>
<dbReference type="RefSeq" id="WP_056968545.1">
    <property type="nucleotide sequence ID" value="NZ_AZEQ01000016.1"/>
</dbReference>
<dbReference type="InterPro" id="IPR045063">
    <property type="entry name" value="Dynamin_N"/>
</dbReference>
<dbReference type="GO" id="GO:0003924">
    <property type="term" value="F:GTPase activity"/>
    <property type="evidence" value="ECO:0007669"/>
    <property type="project" value="InterPro"/>
</dbReference>
<organism evidence="7 8">
    <name type="scientific">Limosilactobacillus mucosae DSM 13345</name>
    <dbReference type="NCBI Taxonomy" id="1423771"/>
    <lineage>
        <taxon>Bacteria</taxon>
        <taxon>Bacillati</taxon>
        <taxon>Bacillota</taxon>
        <taxon>Bacilli</taxon>
        <taxon>Lactobacillales</taxon>
        <taxon>Lactobacillaceae</taxon>
        <taxon>Limosilactobacillus</taxon>
    </lineage>
</organism>
<comment type="subcellular location">
    <subcellularLocation>
        <location evidence="1">Membrane</location>
    </subcellularLocation>
</comment>
<dbReference type="EMBL" id="AZEQ01000016">
    <property type="protein sequence ID" value="KRL24921.1"/>
    <property type="molecule type" value="Genomic_DNA"/>
</dbReference>
<dbReference type="InterPro" id="IPR027417">
    <property type="entry name" value="P-loop_NTPase"/>
</dbReference>
<dbReference type="Gene3D" id="3.40.50.300">
    <property type="entry name" value="P-loop containing nucleotide triphosphate hydrolases"/>
    <property type="match status" value="1"/>
</dbReference>
<keyword evidence="3" id="KW-0378">Hydrolase</keyword>
<evidence type="ECO:0000256" key="4">
    <source>
        <dbReference type="ARBA" id="ARBA00023134"/>
    </source>
</evidence>
<dbReference type="PANTHER" id="PTHR10465">
    <property type="entry name" value="TRANSMEMBRANE GTPASE FZO1"/>
    <property type="match status" value="1"/>
</dbReference>
<name>A0A0R1NZG5_LIMMU</name>
<keyword evidence="4" id="KW-0342">GTP-binding</keyword>
<accession>A0A0R1NZG5</accession>
<dbReference type="PANTHER" id="PTHR10465:SF0">
    <property type="entry name" value="SARCALUMENIN"/>
    <property type="match status" value="1"/>
</dbReference>
<evidence type="ECO:0000259" key="6">
    <source>
        <dbReference type="Pfam" id="PF00350"/>
    </source>
</evidence>
<evidence type="ECO:0000256" key="2">
    <source>
        <dbReference type="ARBA" id="ARBA00022741"/>
    </source>
</evidence>
<dbReference type="SUPFAM" id="SSF52540">
    <property type="entry name" value="P-loop containing nucleoside triphosphate hydrolases"/>
    <property type="match status" value="1"/>
</dbReference>
<dbReference type="Pfam" id="PF00350">
    <property type="entry name" value="Dynamin_N"/>
    <property type="match status" value="1"/>
</dbReference>
<comment type="caution">
    <text evidence="7">The sequence shown here is derived from an EMBL/GenBank/DDBJ whole genome shotgun (WGS) entry which is preliminary data.</text>
</comment>
<evidence type="ECO:0000256" key="1">
    <source>
        <dbReference type="ARBA" id="ARBA00004370"/>
    </source>
</evidence>
<feature type="domain" description="Dynamin N-terminal" evidence="6">
    <location>
        <begin position="57"/>
        <end position="282"/>
    </location>
</feature>
<dbReference type="Proteomes" id="UP000050901">
    <property type="component" value="Unassembled WGS sequence"/>
</dbReference>
<dbReference type="PATRIC" id="fig|1423771.3.peg.708"/>
<keyword evidence="2" id="KW-0547">Nucleotide-binding</keyword>
<evidence type="ECO:0000256" key="3">
    <source>
        <dbReference type="ARBA" id="ARBA00022801"/>
    </source>
</evidence>
<gene>
    <name evidence="7" type="ORF">FC47_GL000701</name>
</gene>
<dbReference type="GO" id="GO:0016020">
    <property type="term" value="C:membrane"/>
    <property type="evidence" value="ECO:0007669"/>
    <property type="project" value="UniProtKB-SubCell"/>
</dbReference>
<proteinExistence type="predicted"/>
<evidence type="ECO:0000313" key="8">
    <source>
        <dbReference type="Proteomes" id="UP000050901"/>
    </source>
</evidence>
<dbReference type="AlphaFoldDB" id="A0A0R1NZG5"/>
<keyword evidence="5" id="KW-0472">Membrane</keyword>